<keyword evidence="1" id="KW-1133">Transmembrane helix</keyword>
<keyword evidence="1" id="KW-0472">Membrane</keyword>
<sequence length="248" mass="27670">MITGTIQNRLICYMHAAASDDKKEKEMKDIGYSALNSTTFYTFRIFVQGPCHSGFVFTPESELEHTTFLHAVCLLFLLVALLSFGICLSSLGLGMDLEDEDTILAVHPPLQKGCCPPWEALNGKAACGNMSWTPGEPSCAYVLAGRGHTRDEPPKIYRVLREYVATGRWSWHSSIALHRLFEYTPGYWAEDVLSRCSAKLSTAIIYEAVCASLFTYEYSDTLMKAFVECWSPSTNTFLLHHGEVAISL</sequence>
<reference evidence="2 3" key="1">
    <citation type="submission" date="2024-01" db="EMBL/GenBank/DDBJ databases">
        <title>The complete chloroplast genome sequence of Lithospermum erythrorhizon: insights into the phylogenetic relationship among Boraginaceae species and the maternal lineages of purple gromwells.</title>
        <authorList>
            <person name="Okada T."/>
            <person name="Watanabe K."/>
        </authorList>
    </citation>
    <scope>NUCLEOTIDE SEQUENCE [LARGE SCALE GENOMIC DNA]</scope>
</reference>
<feature type="transmembrane region" description="Helical" evidence="1">
    <location>
        <begin position="68"/>
        <end position="88"/>
    </location>
</feature>
<dbReference type="EMBL" id="BAABME010001576">
    <property type="protein sequence ID" value="GAA0150363.1"/>
    <property type="molecule type" value="Genomic_DNA"/>
</dbReference>
<dbReference type="Proteomes" id="UP001454036">
    <property type="component" value="Unassembled WGS sequence"/>
</dbReference>
<accession>A0AAV3PJL1</accession>
<keyword evidence="1" id="KW-0812">Transmembrane</keyword>
<evidence type="ECO:0000313" key="2">
    <source>
        <dbReference type="EMBL" id="GAA0150363.1"/>
    </source>
</evidence>
<gene>
    <name evidence="2" type="ORF">LIER_09320</name>
</gene>
<evidence type="ECO:0000313" key="3">
    <source>
        <dbReference type="Proteomes" id="UP001454036"/>
    </source>
</evidence>
<protein>
    <submittedName>
        <fullName evidence="2">Uncharacterized protein</fullName>
    </submittedName>
</protein>
<dbReference type="AlphaFoldDB" id="A0AAV3PJL1"/>
<evidence type="ECO:0000256" key="1">
    <source>
        <dbReference type="SAM" id="Phobius"/>
    </source>
</evidence>
<organism evidence="2 3">
    <name type="scientific">Lithospermum erythrorhizon</name>
    <name type="common">Purple gromwell</name>
    <name type="synonym">Lithospermum officinale var. erythrorhizon</name>
    <dbReference type="NCBI Taxonomy" id="34254"/>
    <lineage>
        <taxon>Eukaryota</taxon>
        <taxon>Viridiplantae</taxon>
        <taxon>Streptophyta</taxon>
        <taxon>Embryophyta</taxon>
        <taxon>Tracheophyta</taxon>
        <taxon>Spermatophyta</taxon>
        <taxon>Magnoliopsida</taxon>
        <taxon>eudicotyledons</taxon>
        <taxon>Gunneridae</taxon>
        <taxon>Pentapetalae</taxon>
        <taxon>asterids</taxon>
        <taxon>lamiids</taxon>
        <taxon>Boraginales</taxon>
        <taxon>Boraginaceae</taxon>
        <taxon>Boraginoideae</taxon>
        <taxon>Lithospermeae</taxon>
        <taxon>Lithospermum</taxon>
    </lineage>
</organism>
<comment type="caution">
    <text evidence="2">The sequence shown here is derived from an EMBL/GenBank/DDBJ whole genome shotgun (WGS) entry which is preliminary data.</text>
</comment>
<name>A0AAV3PJL1_LITER</name>
<keyword evidence="3" id="KW-1185">Reference proteome</keyword>
<proteinExistence type="predicted"/>